<evidence type="ECO:0000313" key="1">
    <source>
        <dbReference type="EMBL" id="MFD1179224.1"/>
    </source>
</evidence>
<proteinExistence type="predicted"/>
<dbReference type="Proteomes" id="UP001597262">
    <property type="component" value="Unassembled WGS sequence"/>
</dbReference>
<accession>A0ABW3S353</accession>
<sequence>MQKHITWTLEEDERLTELKGTGTYAEIATKMTQEFDIEFSSEGVRKRVKKPNVEAQAPTGYKTTVEILQDGSHRSDKLLRMSEEESKDVNYLLKAHGYDVNAWEITSAKSSIWNQHNKQDGTLTLYTSKITVKPKTNQFTIDDVKQTVTDLMSNYTVPIYKPIRYSESGKLLEVNMSDLHLNKLGYKDGEYNHKQAEDIFFYILNDILTRTQNMTFEKIAFIWSHDFFNIDNLTKMTTNGTPQDTSTRFADMYKQGKRMLIQGIDLLRQFAPVETVQVGANHDRLTSYTMSEVLEAWFRNDDNVKIDNDPLSRKYIRYGRNLIGFSHGDKEKSRLGKLMPIEARKDWGETLYSEIHAGHLHSEQAVKEENGVIVRYLSSPSGTDNWHFESGYVGAVRKVQTFIWDKERGLLDILHTPITTEEVQE</sequence>
<name>A0ABW3S353_9BACL</name>
<comment type="caution">
    <text evidence="1">The sequence shown here is derived from an EMBL/GenBank/DDBJ whole genome shotgun (WGS) entry which is preliminary data.</text>
</comment>
<gene>
    <name evidence="1" type="ORF">ACFQ3W_23425</name>
</gene>
<organism evidence="1 2">
    <name type="scientific">Paenibacillus puldeungensis</name>
    <dbReference type="NCBI Taxonomy" id="696536"/>
    <lineage>
        <taxon>Bacteria</taxon>
        <taxon>Bacillati</taxon>
        <taxon>Bacillota</taxon>
        <taxon>Bacilli</taxon>
        <taxon>Bacillales</taxon>
        <taxon>Paenibacillaceae</taxon>
        <taxon>Paenibacillus</taxon>
    </lineage>
</organism>
<dbReference type="EMBL" id="JBHTLM010000026">
    <property type="protein sequence ID" value="MFD1179224.1"/>
    <property type="molecule type" value="Genomic_DNA"/>
</dbReference>
<evidence type="ECO:0000313" key="2">
    <source>
        <dbReference type="Proteomes" id="UP001597262"/>
    </source>
</evidence>
<reference evidence="2" key="1">
    <citation type="journal article" date="2019" name="Int. J. Syst. Evol. Microbiol.">
        <title>The Global Catalogue of Microorganisms (GCM) 10K type strain sequencing project: providing services to taxonomists for standard genome sequencing and annotation.</title>
        <authorList>
            <consortium name="The Broad Institute Genomics Platform"/>
            <consortium name="The Broad Institute Genome Sequencing Center for Infectious Disease"/>
            <person name="Wu L."/>
            <person name="Ma J."/>
        </authorList>
    </citation>
    <scope>NUCLEOTIDE SEQUENCE [LARGE SCALE GENOMIC DNA]</scope>
    <source>
        <strain evidence="2">CCUG 59189</strain>
    </source>
</reference>
<keyword evidence="2" id="KW-1185">Reference proteome</keyword>
<protein>
    <submittedName>
        <fullName evidence="1">Uncharacterized protein</fullName>
    </submittedName>
</protein>
<dbReference type="RefSeq" id="WP_379321650.1">
    <property type="nucleotide sequence ID" value="NZ_JBHTLM010000026.1"/>
</dbReference>